<keyword evidence="1" id="KW-0812">Transmembrane</keyword>
<dbReference type="InterPro" id="IPR007294">
    <property type="entry name" value="DUF401"/>
</dbReference>
<feature type="transmembrane region" description="Helical" evidence="1">
    <location>
        <begin position="65"/>
        <end position="85"/>
    </location>
</feature>
<feature type="transmembrane region" description="Helical" evidence="1">
    <location>
        <begin position="31"/>
        <end position="53"/>
    </location>
</feature>
<keyword evidence="1" id="KW-0472">Membrane</keyword>
<protein>
    <recommendedName>
        <fullName evidence="4">DUF401 family protein</fullName>
    </recommendedName>
</protein>
<evidence type="ECO:0000313" key="2">
    <source>
        <dbReference type="EMBL" id="GAK50019.1"/>
    </source>
</evidence>
<evidence type="ECO:0008006" key="4">
    <source>
        <dbReference type="Google" id="ProtNLM"/>
    </source>
</evidence>
<feature type="transmembrane region" description="Helical" evidence="1">
    <location>
        <begin position="372"/>
        <end position="393"/>
    </location>
</feature>
<dbReference type="PANTHER" id="PTHR39556">
    <property type="entry name" value="PROTEIN, PUTATIVE-RELATED"/>
    <property type="match status" value="1"/>
</dbReference>
<dbReference type="PANTHER" id="PTHR39556:SF1">
    <property type="entry name" value="PROTEIN, PUTATIVE-RELATED"/>
    <property type="match status" value="1"/>
</dbReference>
<dbReference type="HOGENOM" id="CLU_056143_0_0_0"/>
<feature type="transmembrane region" description="Helical" evidence="1">
    <location>
        <begin position="256"/>
        <end position="274"/>
    </location>
</feature>
<sequence length="437" mass="48618">MELFWNIPIFFKVLGVFTLILVLIRKNAQLGTAFFSGALLLGLWCRMTPLKLAQSIGLALIDPKTLLVAAMVGLILILSRSMETLHQMKRLLASLQGTITNAKAQLIVFPALIGLLPMPGGAIFSAPMVEEVGKQYGIDAETKSLLNYWFRHVWELFWPLYPGMILATSLAGFEFWTLVLRGFPLSLFSTLLGYLFLLRSLHLPKTDREQAAKPSEWRTILREVAPILFVVIASIGGSLSIALLKGAFPAIERIPTEIPLIVALLVSIALVWRMNRATQQIIVSAVWNKPLLNMLYMTFGIFAFKGVLVESRAVENLSAFFIALHVPLMLLVMLIPFIAGGIAGVALGFVGTSFPVLLSLLHSMRFEQPQTIPYLVLAYCSGFAGMMFSPLHVCFALTREYFNADFGRLYRRLWLPLMLLLLGGAAYFFILRYLGGN</sequence>
<feature type="transmembrane region" description="Helical" evidence="1">
    <location>
        <begin position="106"/>
        <end position="126"/>
    </location>
</feature>
<dbReference type="Pfam" id="PF04165">
    <property type="entry name" value="DUF401"/>
    <property type="match status" value="1"/>
</dbReference>
<accession>A0A0S6VX90</accession>
<reference evidence="2" key="1">
    <citation type="journal article" date="2015" name="PeerJ">
        <title>First genomic representation of candidate bacterial phylum KSB3 points to enhanced environmental sensing as a trigger of wastewater bulking.</title>
        <authorList>
            <person name="Sekiguchi Y."/>
            <person name="Ohashi A."/>
            <person name="Parks D.H."/>
            <person name="Yamauchi T."/>
            <person name="Tyson G.W."/>
            <person name="Hugenholtz P."/>
        </authorList>
    </citation>
    <scope>NUCLEOTIDE SEQUENCE [LARGE SCALE GENOMIC DNA]</scope>
</reference>
<dbReference type="Proteomes" id="UP000030700">
    <property type="component" value="Unassembled WGS sequence"/>
</dbReference>
<feature type="transmembrane region" description="Helical" evidence="1">
    <location>
        <begin position="6"/>
        <end position="24"/>
    </location>
</feature>
<keyword evidence="3" id="KW-1185">Reference proteome</keyword>
<feature type="transmembrane region" description="Helical" evidence="1">
    <location>
        <begin position="413"/>
        <end position="434"/>
    </location>
</feature>
<evidence type="ECO:0000256" key="1">
    <source>
        <dbReference type="SAM" id="Phobius"/>
    </source>
</evidence>
<feature type="transmembrane region" description="Helical" evidence="1">
    <location>
        <begin position="294"/>
        <end position="310"/>
    </location>
</feature>
<dbReference type="EMBL" id="DF820455">
    <property type="protein sequence ID" value="GAK50019.1"/>
    <property type="molecule type" value="Genomic_DNA"/>
</dbReference>
<feature type="transmembrane region" description="Helical" evidence="1">
    <location>
        <begin position="224"/>
        <end position="244"/>
    </location>
</feature>
<proteinExistence type="predicted"/>
<feature type="transmembrane region" description="Helical" evidence="1">
    <location>
        <begin position="183"/>
        <end position="204"/>
    </location>
</feature>
<keyword evidence="1" id="KW-1133">Transmembrane helix</keyword>
<dbReference type="STRING" id="1499966.U14_01244"/>
<organism evidence="2">
    <name type="scientific">Candidatus Moduliflexus flocculans</name>
    <dbReference type="NCBI Taxonomy" id="1499966"/>
    <lineage>
        <taxon>Bacteria</taxon>
        <taxon>Candidatus Moduliflexota</taxon>
        <taxon>Candidatus Moduliflexia</taxon>
        <taxon>Candidatus Moduliflexales</taxon>
        <taxon>Candidatus Moduliflexaceae</taxon>
    </lineage>
</organism>
<name>A0A0S6VX90_9BACT</name>
<evidence type="ECO:0000313" key="3">
    <source>
        <dbReference type="Proteomes" id="UP000030700"/>
    </source>
</evidence>
<gene>
    <name evidence="2" type="ORF">U14_01244</name>
</gene>
<dbReference type="AlphaFoldDB" id="A0A0S6VX90"/>